<sequence>MIQIVSDIFASEVYLGMSARGRSKPPSHLPSSHISNKMGWFWGNNNGNSESKDALNSLDPSLREFLDKESKTRQQQQQQQPTQLPQDTSSYRSQIGIAEDDPSQSTQPPKDENGVPTQSLYQDGRYAHLWKNYRPQEQIEQAGRSESERLADVIDTYNDRKARIGRAALENCALEQWAEHECFESGGMKAKLMLCKTETRAFNRCYTMQSRFLKALGYLSMQRTADEEERIQMHADKLYHEMLDREEATKAAEAQKLPTPEFKPLITSKSTTEALGERPAPETQPAREGLDMYTGEKRKALEQSLENKTPAEREIEIQLIAAEARANAEYAAVVHEHFEAEKHIREGRRERGRETVGDTIKRAWGWDKK</sequence>
<organism evidence="2 3">
    <name type="scientific">Aureobasidium subglaciale (strain EXF-2481)</name>
    <name type="common">Aureobasidium pullulans var. subglaciale</name>
    <dbReference type="NCBI Taxonomy" id="1043005"/>
    <lineage>
        <taxon>Eukaryota</taxon>
        <taxon>Fungi</taxon>
        <taxon>Dikarya</taxon>
        <taxon>Ascomycota</taxon>
        <taxon>Pezizomycotina</taxon>
        <taxon>Dothideomycetes</taxon>
        <taxon>Dothideomycetidae</taxon>
        <taxon>Dothideales</taxon>
        <taxon>Saccotheciaceae</taxon>
        <taxon>Aureobasidium</taxon>
    </lineage>
</organism>
<feature type="region of interest" description="Disordered" evidence="1">
    <location>
        <begin position="268"/>
        <end position="287"/>
    </location>
</feature>
<dbReference type="InParanoid" id="A0A074YJ51"/>
<keyword evidence="3" id="KW-1185">Reference proteome</keyword>
<evidence type="ECO:0008006" key="4">
    <source>
        <dbReference type="Google" id="ProtNLM"/>
    </source>
</evidence>
<dbReference type="AlphaFoldDB" id="A0A074YJ51"/>
<dbReference type="OrthoDB" id="2103031at2759"/>
<feature type="compositionally biased region" description="Low complexity" evidence="1">
    <location>
        <begin position="74"/>
        <end position="86"/>
    </location>
</feature>
<accession>A0A074YJ51</accession>
<evidence type="ECO:0000256" key="1">
    <source>
        <dbReference type="SAM" id="MobiDB-lite"/>
    </source>
</evidence>
<protein>
    <recommendedName>
        <fullName evidence="4">Autophagy-related protein 6</fullName>
    </recommendedName>
</protein>
<feature type="region of interest" description="Disordered" evidence="1">
    <location>
        <begin position="65"/>
        <end position="118"/>
    </location>
</feature>
<dbReference type="HOGENOM" id="CLU_059602_0_0_1"/>
<name>A0A074YJ51_AURSE</name>
<dbReference type="RefSeq" id="XP_013346114.1">
    <property type="nucleotide sequence ID" value="XM_013490660.1"/>
</dbReference>
<proteinExistence type="predicted"/>
<reference evidence="2 3" key="1">
    <citation type="journal article" date="2014" name="BMC Genomics">
        <title>Genome sequencing of four Aureobasidium pullulans varieties: biotechnological potential, stress tolerance, and description of new species.</title>
        <authorList>
            <person name="Gostin Ar C."/>
            <person name="Ohm R.A."/>
            <person name="Kogej T."/>
            <person name="Sonjak S."/>
            <person name="Turk M."/>
            <person name="Zajc J."/>
            <person name="Zalar P."/>
            <person name="Grube M."/>
            <person name="Sun H."/>
            <person name="Han J."/>
            <person name="Sharma A."/>
            <person name="Chiniquy J."/>
            <person name="Ngan C.Y."/>
            <person name="Lipzen A."/>
            <person name="Barry K."/>
            <person name="Grigoriev I.V."/>
            <person name="Gunde-Cimerman N."/>
        </authorList>
    </citation>
    <scope>NUCLEOTIDE SEQUENCE [LARGE SCALE GENOMIC DNA]</scope>
    <source>
        <strain evidence="2 3">EXF-2481</strain>
    </source>
</reference>
<dbReference type="OMA" id="GTFSRCF"/>
<dbReference type="STRING" id="1043005.A0A074YJ51"/>
<dbReference type="EMBL" id="KL584753">
    <property type="protein sequence ID" value="KEQ97705.1"/>
    <property type="molecule type" value="Genomic_DNA"/>
</dbReference>
<gene>
    <name evidence="2" type="ORF">AUEXF2481DRAFT_2637</name>
</gene>
<evidence type="ECO:0000313" key="3">
    <source>
        <dbReference type="Proteomes" id="UP000030641"/>
    </source>
</evidence>
<dbReference type="GeneID" id="25363231"/>
<dbReference type="Proteomes" id="UP000030641">
    <property type="component" value="Unassembled WGS sequence"/>
</dbReference>
<evidence type="ECO:0000313" key="2">
    <source>
        <dbReference type="EMBL" id="KEQ97705.1"/>
    </source>
</evidence>